<proteinExistence type="predicted"/>
<dbReference type="Proteomes" id="UP000677054">
    <property type="component" value="Unassembled WGS sequence"/>
</dbReference>
<reference evidence="1" key="1">
    <citation type="submission" date="2020-11" db="EMBL/GenBank/DDBJ databases">
        <authorList>
            <person name="Tran Van P."/>
        </authorList>
    </citation>
    <scope>NUCLEOTIDE SEQUENCE</scope>
</reference>
<dbReference type="AlphaFoldDB" id="A0A7R9FTA9"/>
<dbReference type="EMBL" id="CAJPEV010009273">
    <property type="protein sequence ID" value="CAG0905606.1"/>
    <property type="molecule type" value="Genomic_DNA"/>
</dbReference>
<evidence type="ECO:0000313" key="1">
    <source>
        <dbReference type="EMBL" id="CAD7254363.1"/>
    </source>
</evidence>
<feature type="non-terminal residue" evidence="1">
    <location>
        <position position="1"/>
    </location>
</feature>
<organism evidence="1">
    <name type="scientific">Darwinula stevensoni</name>
    <dbReference type="NCBI Taxonomy" id="69355"/>
    <lineage>
        <taxon>Eukaryota</taxon>
        <taxon>Metazoa</taxon>
        <taxon>Ecdysozoa</taxon>
        <taxon>Arthropoda</taxon>
        <taxon>Crustacea</taxon>
        <taxon>Oligostraca</taxon>
        <taxon>Ostracoda</taxon>
        <taxon>Podocopa</taxon>
        <taxon>Podocopida</taxon>
        <taxon>Darwinulocopina</taxon>
        <taxon>Darwinuloidea</taxon>
        <taxon>Darwinulidae</taxon>
        <taxon>Darwinula</taxon>
    </lineage>
</organism>
<name>A0A7R9FTA9_9CRUS</name>
<gene>
    <name evidence="1" type="ORF">DSTB1V02_LOCUS14109</name>
</gene>
<keyword evidence="2" id="KW-1185">Reference proteome</keyword>
<evidence type="ECO:0000313" key="2">
    <source>
        <dbReference type="Proteomes" id="UP000677054"/>
    </source>
</evidence>
<dbReference type="EMBL" id="LR908791">
    <property type="protein sequence ID" value="CAD7254363.1"/>
    <property type="molecule type" value="Genomic_DNA"/>
</dbReference>
<accession>A0A7R9FTA9</accession>
<sequence length="201" mass="22432">GVTMDMEKEVVKNKTSRGLIRTLAVVEGQRSGLWGHAHTVISLGRLAESYSLIYMAALQPDHSLPVMLAGLTKVDSQYSLLIYLHTNKKKLIVIHFYSRTSVKKGEVERMERRIVEKISNTSTTTIEDIRDKIGSVVCSESAEKVSVVLQVGTNDTPKSGSELIMGKLRQAIRACWEARLGVRVTVCDAPSRPRKCRWSFT</sequence>
<protein>
    <submittedName>
        <fullName evidence="1">Uncharacterized protein</fullName>
    </submittedName>
</protein>